<feature type="repeat" description="NHL" evidence="2">
    <location>
        <begin position="410"/>
        <end position="440"/>
    </location>
</feature>
<reference evidence="6 7" key="1">
    <citation type="submission" date="2012-02" db="EMBL/GenBank/DDBJ databases">
        <title>Complete genome sequence of Caldilinea aerophila DSM 14535 (= NBRC 102666).</title>
        <authorList>
            <person name="Oguchi A."/>
            <person name="Hosoyama A."/>
            <person name="Sekine M."/>
            <person name="Fukai R."/>
            <person name="Kato Y."/>
            <person name="Nakamura S."/>
            <person name="Hanada S."/>
            <person name="Yamazaki S."/>
            <person name="Fujita N."/>
        </authorList>
    </citation>
    <scope>NUCLEOTIDE SEQUENCE [LARGE SCALE GENOMIC DNA]</scope>
    <source>
        <strain evidence="7">DSM 14535 / JCM 11387 / NBRC 104270 / STL-6-O1</strain>
    </source>
</reference>
<dbReference type="InterPro" id="IPR001258">
    <property type="entry name" value="NHL_repeat"/>
</dbReference>
<dbReference type="InterPro" id="IPR011042">
    <property type="entry name" value="6-blade_b-propeller_TolB-like"/>
</dbReference>
<dbReference type="HOGENOM" id="CLU_256822_0_0_0"/>
<name>I0I5A8_CALAS</name>
<dbReference type="eggNOG" id="COG3386">
    <property type="taxonomic scope" value="Bacteria"/>
</dbReference>
<gene>
    <name evidence="6" type="ordered locus">CLDAP_24060</name>
</gene>
<feature type="repeat" description="NHL" evidence="2">
    <location>
        <begin position="249"/>
        <end position="287"/>
    </location>
</feature>
<evidence type="ECO:0000259" key="5">
    <source>
        <dbReference type="PROSITE" id="PS50093"/>
    </source>
</evidence>
<dbReference type="SUPFAM" id="SSF101898">
    <property type="entry name" value="NHL repeat"/>
    <property type="match status" value="1"/>
</dbReference>
<evidence type="ECO:0000256" key="1">
    <source>
        <dbReference type="ARBA" id="ARBA00022737"/>
    </source>
</evidence>
<dbReference type="Pfam" id="PF00801">
    <property type="entry name" value="PKD"/>
    <property type="match status" value="1"/>
</dbReference>
<dbReference type="PATRIC" id="fig|926550.5.peg.2633"/>
<dbReference type="InterPro" id="IPR013783">
    <property type="entry name" value="Ig-like_fold"/>
</dbReference>
<dbReference type="Gene3D" id="2.120.10.30">
    <property type="entry name" value="TolB, C-terminal domain"/>
    <property type="match status" value="5"/>
</dbReference>
<dbReference type="PANTHER" id="PTHR24104">
    <property type="entry name" value="E3 UBIQUITIN-PROTEIN LIGASE NHLRC1-RELATED"/>
    <property type="match status" value="1"/>
</dbReference>
<feature type="repeat" description="NHL" evidence="2">
    <location>
        <begin position="196"/>
        <end position="239"/>
    </location>
</feature>
<dbReference type="SUPFAM" id="SSF63829">
    <property type="entry name" value="Calcium-dependent phosphotriesterase"/>
    <property type="match status" value="2"/>
</dbReference>
<feature type="repeat" description="NHL" evidence="2">
    <location>
        <begin position="506"/>
        <end position="546"/>
    </location>
</feature>
<dbReference type="eggNOG" id="COG3391">
    <property type="taxonomic scope" value="Bacteria"/>
</dbReference>
<feature type="signal peptide" evidence="4">
    <location>
        <begin position="1"/>
        <end position="25"/>
    </location>
</feature>
<accession>I0I5A8</accession>
<feature type="repeat" description="NHL" evidence="2">
    <location>
        <begin position="553"/>
        <end position="596"/>
    </location>
</feature>
<keyword evidence="7" id="KW-1185">Reference proteome</keyword>
<dbReference type="KEGG" id="cap:CLDAP_24060"/>
<feature type="domain" description="PKD" evidence="5">
    <location>
        <begin position="1055"/>
        <end position="1123"/>
    </location>
</feature>
<dbReference type="InterPro" id="IPR000601">
    <property type="entry name" value="PKD_dom"/>
</dbReference>
<feature type="repeat" description="NHL" evidence="2">
    <location>
        <begin position="609"/>
        <end position="647"/>
    </location>
</feature>
<dbReference type="SMART" id="SM00089">
    <property type="entry name" value="PKD"/>
    <property type="match status" value="1"/>
</dbReference>
<dbReference type="InterPro" id="IPR013211">
    <property type="entry name" value="LVIVD"/>
</dbReference>
<evidence type="ECO:0000256" key="4">
    <source>
        <dbReference type="SAM" id="SignalP"/>
    </source>
</evidence>
<feature type="compositionally biased region" description="Pro residues" evidence="3">
    <location>
        <begin position="32"/>
        <end position="42"/>
    </location>
</feature>
<dbReference type="InterPro" id="IPR050952">
    <property type="entry name" value="TRIM-NHL_E3_ligases"/>
</dbReference>
<proteinExistence type="predicted"/>
<dbReference type="eggNOG" id="COG3291">
    <property type="taxonomic scope" value="Bacteria"/>
</dbReference>
<dbReference type="CDD" id="cd14957">
    <property type="entry name" value="NHL_like_2"/>
    <property type="match status" value="1"/>
</dbReference>
<keyword evidence="1" id="KW-0677">Repeat</keyword>
<dbReference type="InterPro" id="IPR035986">
    <property type="entry name" value="PKD_dom_sf"/>
</dbReference>
<feature type="repeat" description="NHL" evidence="2">
    <location>
        <begin position="346"/>
        <end position="389"/>
    </location>
</feature>
<dbReference type="PROSITE" id="PS51125">
    <property type="entry name" value="NHL"/>
    <property type="match status" value="9"/>
</dbReference>
<dbReference type="EMBL" id="AP012337">
    <property type="protein sequence ID" value="BAM00446.1"/>
    <property type="molecule type" value="Genomic_DNA"/>
</dbReference>
<feature type="repeat" description="NHL" evidence="2">
    <location>
        <begin position="447"/>
        <end position="499"/>
    </location>
</feature>
<organism evidence="6 7">
    <name type="scientific">Caldilinea aerophila (strain DSM 14535 / JCM 11387 / NBRC 104270 / STL-6-O1)</name>
    <dbReference type="NCBI Taxonomy" id="926550"/>
    <lineage>
        <taxon>Bacteria</taxon>
        <taxon>Bacillati</taxon>
        <taxon>Chloroflexota</taxon>
        <taxon>Caldilineae</taxon>
        <taxon>Caldilineales</taxon>
        <taxon>Caldilineaceae</taxon>
        <taxon>Caldilinea</taxon>
    </lineage>
</organism>
<protein>
    <recommendedName>
        <fullName evidence="5">PKD domain-containing protein</fullName>
    </recommendedName>
</protein>
<feature type="repeat" description="NHL" evidence="2">
    <location>
        <begin position="298"/>
        <end position="340"/>
    </location>
</feature>
<evidence type="ECO:0000256" key="3">
    <source>
        <dbReference type="SAM" id="MobiDB-lite"/>
    </source>
</evidence>
<evidence type="ECO:0000256" key="2">
    <source>
        <dbReference type="PROSITE-ProRule" id="PRU00504"/>
    </source>
</evidence>
<feature type="region of interest" description="Disordered" evidence="3">
    <location>
        <begin position="24"/>
        <end position="49"/>
    </location>
</feature>
<dbReference type="PANTHER" id="PTHR24104:SF25">
    <property type="entry name" value="PROTEIN LIN-41"/>
    <property type="match status" value="1"/>
</dbReference>
<dbReference type="GO" id="GO:0008270">
    <property type="term" value="F:zinc ion binding"/>
    <property type="evidence" value="ECO:0007669"/>
    <property type="project" value="UniProtKB-KW"/>
</dbReference>
<evidence type="ECO:0000313" key="6">
    <source>
        <dbReference type="EMBL" id="BAM00446.1"/>
    </source>
</evidence>
<keyword evidence="4" id="KW-0732">Signal</keyword>
<dbReference type="CDD" id="cd00146">
    <property type="entry name" value="PKD"/>
    <property type="match status" value="1"/>
</dbReference>
<dbReference type="Gene3D" id="2.60.40.10">
    <property type="entry name" value="Immunoglobulins"/>
    <property type="match status" value="1"/>
</dbReference>
<dbReference type="SUPFAM" id="SSF49299">
    <property type="entry name" value="PKD domain"/>
    <property type="match status" value="1"/>
</dbReference>
<feature type="chain" id="PRO_5003629508" description="PKD domain-containing protein" evidence="4">
    <location>
        <begin position="26"/>
        <end position="1363"/>
    </location>
</feature>
<dbReference type="PROSITE" id="PS50093">
    <property type="entry name" value="PKD"/>
    <property type="match status" value="1"/>
</dbReference>
<dbReference type="InterPro" id="IPR022409">
    <property type="entry name" value="PKD/Chitinase_dom"/>
</dbReference>
<evidence type="ECO:0000313" key="7">
    <source>
        <dbReference type="Proteomes" id="UP000007880"/>
    </source>
</evidence>
<dbReference type="Proteomes" id="UP000007880">
    <property type="component" value="Chromosome"/>
</dbReference>
<dbReference type="Pfam" id="PF08309">
    <property type="entry name" value="LVIVD"/>
    <property type="match status" value="1"/>
</dbReference>
<sequence length="1363" mass="147272">MKTRLFLVFILVLALTISPVRGVNAQDSGPEATPPLPQPPGAPEQFRPAAPEGEPFVFSAATEMEGQSAGAASVPLGQPGLSFRYVQTFGVTREPFTETNNHFYWVEGVGTVGNAVWIADTLAHRVLKFDASGNFLQKIGKAGVIDYTGTSLMRITDVAEDGSGNIWVVDAEASHVVKYNSSGEKIGELGQAWNSGSANDRFENPISIAFDGSGNIYVSDSGYWGSDYGNNRVQIFNSSGNHLATIGGGSCGTGNTQLCWPRHIAIYGNLLYVADADNHRVQIFNISNPAAPAYAGTLGTTGSPGSGNNRFDTPQGVAVDANYIYVADTENHRVQIFNRNTLAYVATIGGSYGTGNNQFKFPTDVAVDAAGNIYVADYANKRVQQYNSSRIYQRTYGTTGVSYVASNDRFYYPEGVAVGPDGSIYVVEGYGHRLVKLNAAGVPQWTVGEAGQPGDDNAHFGYLRDVAVGPDGRIYTIEAWGSARYAPGGNHRLQIFNPDGSYYGGFGGYGSGNYQFIAPHGIAIDQAGKVYIADRDNHRVQIYNSQLAYVATLGQTGVPGSDNSHFNYPFDVAVDRNGIIYVADEGNDRIQVFNSNLQYVRTIGGGGTGRDFGHFEGWGPHHLAVDSQGRLYVVDTGNQRVQVFDNFANGNAYLTTIGGAWGTEPGRFSNILGIAIGPDDSVYTSEIHNNHRIQKFALGVPGWKQVNINGFGDRTNGNIHALASFGGQLYAGTYNSSTGAQLWRMSANGTWTQPISAGFGITRNIGFNHLVTFNNQLYIGVRNDADGASIYRSSDGTTWEPVVTGGFDSAQNTGVYRFEEFNGKLYAGTSSWTPGRGGEIWRSPSGDAGTWERVVAGGFDNPKNYIMRSSAVHNGYLYFGTQNVDTSSYMTTTGGIIIRSNTGDSGSWVKVTPDGLGDINNYAVSGLTSFGGYLYASTSRWDWSGVQVWRCQNCDGSDWEKVVDNGFDNPNNWGISALQVFNGELYLVVGNGMTGMEVWRTRTGNPGEWTKISDGGFGDSNNQSPYYNNVTVFNNRLYIGTQNGANGPEVWKKTVTADFTASPTVGSPGTTVTFTNLSGGDVSSATWNFGDGSPSQSTTASTVQHTYNTPGLYTVSLTVEDGVDTDVRTRSNYIWIAHQIFLSLIQRVSDLYDDFNNTAFDGFYNPIKWRFWGDGNYFSAQQQGGVLVITNTPSTPANVGLDLPLAMPLERTLSQVQRFQARMMVSSGSNGAEGRIHVVSDGDTINGHTWRAECSLNAYGGAPYFDCDVARYGGNEPVFVREYEASGGALAFDTWYTTRIEIDPNTVQVCFYLDNNLLGCHVPNDAAALKTATNLVPRIGSWNGWAGATGARYFDDVYITPAQ</sequence>
<dbReference type="Pfam" id="PF01436">
    <property type="entry name" value="NHL"/>
    <property type="match status" value="6"/>
</dbReference>
<dbReference type="STRING" id="926550.CLDAP_24060"/>